<sequence length="93" mass="10474">KVNGKTITHQLKDTLYAPNAVNNLISISRLDDAGMEASFRNGKVQFRRKDGTVLSEGKKTRRLYLMEARARDVVPEQSNVAADASENTWDAWH</sequence>
<dbReference type="Proteomes" id="UP000218334">
    <property type="component" value="Unassembled WGS sequence"/>
</dbReference>
<name>A0A2H3AKN1_9AGAR</name>
<keyword evidence="2" id="KW-1185">Reference proteome</keyword>
<accession>A0A2H3AKN1</accession>
<reference evidence="2" key="1">
    <citation type="journal article" date="2017" name="Nat. Ecol. Evol.">
        <title>Genome expansion and lineage-specific genetic innovations in the forest pathogenic fungi Armillaria.</title>
        <authorList>
            <person name="Sipos G."/>
            <person name="Prasanna A.N."/>
            <person name="Walter M.C."/>
            <person name="O'Connor E."/>
            <person name="Balint B."/>
            <person name="Krizsan K."/>
            <person name="Kiss B."/>
            <person name="Hess J."/>
            <person name="Varga T."/>
            <person name="Slot J."/>
            <person name="Riley R."/>
            <person name="Boka B."/>
            <person name="Rigling D."/>
            <person name="Barry K."/>
            <person name="Lee J."/>
            <person name="Mihaltcheva S."/>
            <person name="LaButti K."/>
            <person name="Lipzen A."/>
            <person name="Waldron R."/>
            <person name="Moloney N.M."/>
            <person name="Sperisen C."/>
            <person name="Kredics L."/>
            <person name="Vagvoelgyi C."/>
            <person name="Patrignani A."/>
            <person name="Fitzpatrick D."/>
            <person name="Nagy I."/>
            <person name="Doyle S."/>
            <person name="Anderson J.B."/>
            <person name="Grigoriev I.V."/>
            <person name="Gueldener U."/>
            <person name="Muensterkoetter M."/>
            <person name="Nagy L.G."/>
        </authorList>
    </citation>
    <scope>NUCLEOTIDE SEQUENCE [LARGE SCALE GENOMIC DNA]</scope>
    <source>
        <strain evidence="2">28-4</strain>
    </source>
</reference>
<gene>
    <name evidence="1" type="ORF">ARMSODRAFT_857080</name>
</gene>
<organism evidence="1 2">
    <name type="scientific">Armillaria solidipes</name>
    <dbReference type="NCBI Taxonomy" id="1076256"/>
    <lineage>
        <taxon>Eukaryota</taxon>
        <taxon>Fungi</taxon>
        <taxon>Dikarya</taxon>
        <taxon>Basidiomycota</taxon>
        <taxon>Agaricomycotina</taxon>
        <taxon>Agaricomycetes</taxon>
        <taxon>Agaricomycetidae</taxon>
        <taxon>Agaricales</taxon>
        <taxon>Marasmiineae</taxon>
        <taxon>Physalacriaceae</taxon>
        <taxon>Armillaria</taxon>
    </lineage>
</organism>
<dbReference type="EMBL" id="KZ293504">
    <property type="protein sequence ID" value="PBK59421.1"/>
    <property type="molecule type" value="Genomic_DNA"/>
</dbReference>
<proteinExistence type="predicted"/>
<dbReference type="STRING" id="1076256.A0A2H3AKN1"/>
<evidence type="ECO:0000313" key="1">
    <source>
        <dbReference type="EMBL" id="PBK59421.1"/>
    </source>
</evidence>
<protein>
    <submittedName>
        <fullName evidence="1">Uncharacterized protein</fullName>
    </submittedName>
</protein>
<evidence type="ECO:0000313" key="2">
    <source>
        <dbReference type="Proteomes" id="UP000218334"/>
    </source>
</evidence>
<feature type="non-terminal residue" evidence="1">
    <location>
        <position position="93"/>
    </location>
</feature>
<dbReference type="AlphaFoldDB" id="A0A2H3AKN1"/>
<feature type="non-terminal residue" evidence="1">
    <location>
        <position position="1"/>
    </location>
</feature>